<name>A0AAC9WJ90_9STAP</name>
<organism evidence="5 6">
    <name type="scientific">Staphylococcus lutrae</name>
    <dbReference type="NCBI Taxonomy" id="155085"/>
    <lineage>
        <taxon>Bacteria</taxon>
        <taxon>Bacillati</taxon>
        <taxon>Bacillota</taxon>
        <taxon>Bacilli</taxon>
        <taxon>Bacillales</taxon>
        <taxon>Staphylococcaceae</taxon>
        <taxon>Staphylococcus</taxon>
    </lineage>
</organism>
<dbReference type="Pfam" id="PF02595">
    <property type="entry name" value="Gly_kinase"/>
    <property type="match status" value="1"/>
</dbReference>
<reference evidence="5 6" key="1">
    <citation type="submission" date="2017-04" db="EMBL/GenBank/DDBJ databases">
        <authorList>
            <person name="Veseli I.A."/>
            <person name="Tang C."/>
            <person name="Pombert J.-F."/>
        </authorList>
    </citation>
    <scope>NUCLEOTIDE SEQUENCE [LARGE SCALE GENOMIC DNA]</scope>
    <source>
        <strain evidence="5 6">ATCC 700373</strain>
    </source>
</reference>
<dbReference type="SUPFAM" id="SSF110738">
    <property type="entry name" value="Glycerate kinase I"/>
    <property type="match status" value="1"/>
</dbReference>
<evidence type="ECO:0000313" key="6">
    <source>
        <dbReference type="Proteomes" id="UP000242864"/>
    </source>
</evidence>
<dbReference type="GO" id="GO:0031388">
    <property type="term" value="P:organic acid phosphorylation"/>
    <property type="evidence" value="ECO:0007669"/>
    <property type="project" value="UniProtKB-UniRule"/>
</dbReference>
<proteinExistence type="inferred from homology"/>
<keyword evidence="2 4" id="KW-0808">Transferase</keyword>
<dbReference type="NCBIfam" id="TIGR00045">
    <property type="entry name" value="glycerate kinase"/>
    <property type="match status" value="1"/>
</dbReference>
<protein>
    <submittedName>
        <fullName evidence="5">Glycerate kinase</fullName>
    </submittedName>
</protein>
<dbReference type="InterPro" id="IPR018197">
    <property type="entry name" value="Glycerate_kinase_RE-like"/>
</dbReference>
<dbReference type="Gene3D" id="3.40.50.10350">
    <property type="entry name" value="Glycerate kinase, domain 1"/>
    <property type="match status" value="1"/>
</dbReference>
<evidence type="ECO:0000256" key="4">
    <source>
        <dbReference type="PIRNR" id="PIRNR006078"/>
    </source>
</evidence>
<evidence type="ECO:0000256" key="3">
    <source>
        <dbReference type="ARBA" id="ARBA00022777"/>
    </source>
</evidence>
<evidence type="ECO:0000256" key="2">
    <source>
        <dbReference type="ARBA" id="ARBA00022679"/>
    </source>
</evidence>
<dbReference type="InterPro" id="IPR018193">
    <property type="entry name" value="Glyc_kinase_flavodox-like_fold"/>
</dbReference>
<dbReference type="PANTHER" id="PTHR21599">
    <property type="entry name" value="GLYCERATE KINASE"/>
    <property type="match status" value="1"/>
</dbReference>
<dbReference type="InterPro" id="IPR004381">
    <property type="entry name" value="Glycerate_kinase"/>
</dbReference>
<dbReference type="PANTHER" id="PTHR21599:SF0">
    <property type="entry name" value="GLYCERATE KINASE"/>
    <property type="match status" value="1"/>
</dbReference>
<dbReference type="AlphaFoldDB" id="A0AAC9WJ90"/>
<dbReference type="InterPro" id="IPR036129">
    <property type="entry name" value="Glycerate_kinase_sf"/>
</dbReference>
<dbReference type="GO" id="GO:0008887">
    <property type="term" value="F:glycerate kinase activity"/>
    <property type="evidence" value="ECO:0007669"/>
    <property type="project" value="UniProtKB-UniRule"/>
</dbReference>
<dbReference type="KEGG" id="slz:B5P37_04245"/>
<accession>A0AAC9WJ90</accession>
<evidence type="ECO:0000256" key="1">
    <source>
        <dbReference type="ARBA" id="ARBA00006284"/>
    </source>
</evidence>
<evidence type="ECO:0000313" key="5">
    <source>
        <dbReference type="EMBL" id="ARJ50581.1"/>
    </source>
</evidence>
<dbReference type="RefSeq" id="WP_085237059.1">
    <property type="nucleotide sequence ID" value="NZ_CP020773.1"/>
</dbReference>
<keyword evidence="3 4" id="KW-0418">Kinase</keyword>
<dbReference type="EMBL" id="CP020773">
    <property type="protein sequence ID" value="ARJ50581.1"/>
    <property type="molecule type" value="Genomic_DNA"/>
</dbReference>
<gene>
    <name evidence="5" type="ORF">B5P37_04245</name>
</gene>
<dbReference type="PIRSF" id="PIRSF006078">
    <property type="entry name" value="GlxK"/>
    <property type="match status" value="1"/>
</dbReference>
<dbReference type="Proteomes" id="UP000242864">
    <property type="component" value="Chromosome"/>
</dbReference>
<comment type="similarity">
    <text evidence="1 4">Belongs to the glycerate kinase type-1 family.</text>
</comment>
<dbReference type="Gene3D" id="3.90.1510.10">
    <property type="entry name" value="Glycerate kinase, domain 2"/>
    <property type="match status" value="1"/>
</dbReference>
<sequence>MHILIAPDAFKESMTAMQAAEAIEQGWRRVTGAETTCHKIPMADGGEGTTQSLHDALGGQWRTTTVLDPLGRPIRATYSIANQGKTAIIEMAAAAGLHLVKPNERNPLQTTTYGVGMLLLDALDQGVSHIILGIGGSATNDGGAGLLQALGVQLLDINGEEIPRGGEGLIKLARIDDTTLDARFQHVQLDVACDVDNPLLGPRGATAVYGKQKGASAQDQERLEGALTQLNQCFERDLKRQVSHLPGAGAAGGLGAGLLACLPVRLKRGIDIVMAMTQFERHVQQADLVITGEGAIDGQTIYGKTPIGVARVAKTYGKPVIAVAGTLGIGYERVESHGIDAVYSIVTGPMSLEQAMQDGPKLIAQWAQQMAQFYQIFNQTKRDKMKD</sequence>
<keyword evidence="6" id="KW-1185">Reference proteome</keyword>